<protein>
    <submittedName>
        <fullName evidence="1">Uncharacterized protein</fullName>
    </submittedName>
</protein>
<dbReference type="EMBL" id="MU004181">
    <property type="protein sequence ID" value="KAF2502116.1"/>
    <property type="molecule type" value="Genomic_DNA"/>
</dbReference>
<proteinExistence type="predicted"/>
<reference evidence="1" key="1">
    <citation type="journal article" date="2020" name="Stud. Mycol.">
        <title>101 Dothideomycetes genomes: a test case for predicting lifestyles and emergence of pathogens.</title>
        <authorList>
            <person name="Haridas S."/>
            <person name="Albert R."/>
            <person name="Binder M."/>
            <person name="Bloem J."/>
            <person name="Labutti K."/>
            <person name="Salamov A."/>
            <person name="Andreopoulos B."/>
            <person name="Baker S."/>
            <person name="Barry K."/>
            <person name="Bills G."/>
            <person name="Bluhm B."/>
            <person name="Cannon C."/>
            <person name="Castanera R."/>
            <person name="Culley D."/>
            <person name="Daum C."/>
            <person name="Ezra D."/>
            <person name="Gonzalez J."/>
            <person name="Henrissat B."/>
            <person name="Kuo A."/>
            <person name="Liang C."/>
            <person name="Lipzen A."/>
            <person name="Lutzoni F."/>
            <person name="Magnuson J."/>
            <person name="Mondo S."/>
            <person name="Nolan M."/>
            <person name="Ohm R."/>
            <person name="Pangilinan J."/>
            <person name="Park H.-J."/>
            <person name="Ramirez L."/>
            <person name="Alfaro M."/>
            <person name="Sun H."/>
            <person name="Tritt A."/>
            <person name="Yoshinaga Y."/>
            <person name="Zwiers L.-H."/>
            <person name="Turgeon B."/>
            <person name="Goodwin S."/>
            <person name="Spatafora J."/>
            <person name="Crous P."/>
            <person name="Grigoriev I."/>
        </authorList>
    </citation>
    <scope>NUCLEOTIDE SEQUENCE</scope>
    <source>
        <strain evidence="1">CBS 269.34</strain>
    </source>
</reference>
<gene>
    <name evidence="1" type="ORF">BU16DRAFT_554187</name>
</gene>
<keyword evidence="2" id="KW-1185">Reference proteome</keyword>
<dbReference type="Proteomes" id="UP000799750">
    <property type="component" value="Unassembled WGS sequence"/>
</dbReference>
<name>A0A6A6RCL4_9PEZI</name>
<dbReference type="AlphaFoldDB" id="A0A6A6RCL4"/>
<sequence length="259" mass="29813">MAKLLSFPEELRIVILKNIVVSDDPIRSEIWTSKSLASNTRWRTSDEYYAKARKFRSDVLSTFETPGLSHLAREIFYKQNTFDFSNMIHFHLFLTATTALGSLQGPGIDQTWIRRIVVWVTPSEAPFIRNWWQDLRRCGDLESLVFVLKPSFPYFGVPHNQLQGNPFLGVLADLARARYAESALRLQDDLLANSEGFVKEPGRVRSPKSVLQFSLNENDVFMRLDMGECKTSRTEESLRDQILDVNRRFESATMELLTA</sequence>
<accession>A0A6A6RCL4</accession>
<dbReference type="OrthoDB" id="10398676at2759"/>
<organism evidence="1 2">
    <name type="scientific">Lophium mytilinum</name>
    <dbReference type="NCBI Taxonomy" id="390894"/>
    <lineage>
        <taxon>Eukaryota</taxon>
        <taxon>Fungi</taxon>
        <taxon>Dikarya</taxon>
        <taxon>Ascomycota</taxon>
        <taxon>Pezizomycotina</taxon>
        <taxon>Dothideomycetes</taxon>
        <taxon>Pleosporomycetidae</taxon>
        <taxon>Mytilinidiales</taxon>
        <taxon>Mytilinidiaceae</taxon>
        <taxon>Lophium</taxon>
    </lineage>
</organism>
<evidence type="ECO:0000313" key="2">
    <source>
        <dbReference type="Proteomes" id="UP000799750"/>
    </source>
</evidence>
<evidence type="ECO:0000313" key="1">
    <source>
        <dbReference type="EMBL" id="KAF2502116.1"/>
    </source>
</evidence>